<dbReference type="InterPro" id="IPR001584">
    <property type="entry name" value="Integrase_cat-core"/>
</dbReference>
<evidence type="ECO:0000313" key="5">
    <source>
        <dbReference type="Proteomes" id="UP000008281"/>
    </source>
</evidence>
<evidence type="ECO:0000256" key="1">
    <source>
        <dbReference type="SAM" id="MobiDB-lite"/>
    </source>
</evidence>
<keyword evidence="2" id="KW-0472">Membrane</keyword>
<dbReference type="Pfam" id="PF03564">
    <property type="entry name" value="DUF1759"/>
    <property type="match status" value="1"/>
</dbReference>
<dbReference type="Gene3D" id="3.30.70.270">
    <property type="match status" value="1"/>
</dbReference>
<dbReference type="Gene3D" id="3.30.420.10">
    <property type="entry name" value="Ribonuclease H-like superfamily/Ribonuclease H"/>
    <property type="match status" value="1"/>
</dbReference>
<dbReference type="Gene3D" id="3.10.10.10">
    <property type="entry name" value="HIV Type 1 Reverse Transcriptase, subunit A, domain 1"/>
    <property type="match status" value="1"/>
</dbReference>
<accession>E3NQT3</accession>
<dbReference type="SUPFAM" id="SSF56672">
    <property type="entry name" value="DNA/RNA polymerases"/>
    <property type="match status" value="1"/>
</dbReference>
<dbReference type="CDD" id="cd01644">
    <property type="entry name" value="RT_pepA17"/>
    <property type="match status" value="1"/>
</dbReference>
<dbReference type="InterPro" id="IPR012337">
    <property type="entry name" value="RNaseH-like_sf"/>
</dbReference>
<dbReference type="OMA" id="IRWIERI"/>
<keyword evidence="2" id="KW-0812">Transmembrane</keyword>
<dbReference type="Pfam" id="PF18701">
    <property type="entry name" value="DUF5641"/>
    <property type="match status" value="1"/>
</dbReference>
<feature type="compositionally biased region" description="Polar residues" evidence="1">
    <location>
        <begin position="543"/>
        <end position="583"/>
    </location>
</feature>
<dbReference type="InterPro" id="IPR043128">
    <property type="entry name" value="Rev_trsase/Diguanyl_cyclase"/>
</dbReference>
<feature type="compositionally biased region" description="Low complexity" evidence="1">
    <location>
        <begin position="1891"/>
        <end position="1902"/>
    </location>
</feature>
<evidence type="ECO:0000256" key="2">
    <source>
        <dbReference type="SAM" id="Phobius"/>
    </source>
</evidence>
<evidence type="ECO:0000313" key="4">
    <source>
        <dbReference type="EMBL" id="EFO85454.1"/>
    </source>
</evidence>
<proteinExistence type="predicted"/>
<feature type="region of interest" description="Disordered" evidence="1">
    <location>
        <begin position="434"/>
        <end position="460"/>
    </location>
</feature>
<dbReference type="InterPro" id="IPR005312">
    <property type="entry name" value="DUF1759"/>
</dbReference>
<dbReference type="Pfam" id="PF05380">
    <property type="entry name" value="Peptidase_A17"/>
    <property type="match status" value="1"/>
</dbReference>
<dbReference type="GO" id="GO:0003676">
    <property type="term" value="F:nucleic acid binding"/>
    <property type="evidence" value="ECO:0007669"/>
    <property type="project" value="InterPro"/>
</dbReference>
<dbReference type="InterPro" id="IPR036397">
    <property type="entry name" value="RNaseH_sf"/>
</dbReference>
<feature type="region of interest" description="Disordered" evidence="1">
    <location>
        <begin position="532"/>
        <end position="620"/>
    </location>
</feature>
<feature type="transmembrane region" description="Helical" evidence="2">
    <location>
        <begin position="1987"/>
        <end position="2020"/>
    </location>
</feature>
<dbReference type="eggNOG" id="ENOG502QR56">
    <property type="taxonomic scope" value="Eukaryota"/>
</dbReference>
<dbReference type="HOGENOM" id="CLU_000526_7_0_1"/>
<dbReference type="Proteomes" id="UP000008281">
    <property type="component" value="Unassembled WGS sequence"/>
</dbReference>
<feature type="region of interest" description="Disordered" evidence="1">
    <location>
        <begin position="1886"/>
        <end position="1917"/>
    </location>
</feature>
<dbReference type="InParanoid" id="E3NQT3"/>
<keyword evidence="2" id="KW-1133">Transmembrane helix</keyword>
<keyword evidence="5" id="KW-1185">Reference proteome</keyword>
<dbReference type="PANTHER" id="PTHR47331:SF1">
    <property type="entry name" value="GAG-LIKE PROTEIN"/>
    <property type="match status" value="1"/>
</dbReference>
<dbReference type="STRING" id="31234.E3NQT3"/>
<feature type="compositionally biased region" description="Low complexity" evidence="1">
    <location>
        <begin position="584"/>
        <end position="620"/>
    </location>
</feature>
<dbReference type="EMBL" id="DS269585">
    <property type="protein sequence ID" value="EFO85454.1"/>
    <property type="molecule type" value="Genomic_DNA"/>
</dbReference>
<reference evidence="4" key="1">
    <citation type="submission" date="2007-07" db="EMBL/GenBank/DDBJ databases">
        <title>PCAP assembly of the Caenorhabditis remanei genome.</title>
        <authorList>
            <consortium name="The Caenorhabditis remanei Sequencing Consortium"/>
            <person name="Wilson R.K."/>
        </authorList>
    </citation>
    <scope>NUCLEOTIDE SEQUENCE [LARGE SCALE GENOMIC DNA]</scope>
    <source>
        <strain evidence="4">PB4641</strain>
    </source>
</reference>
<dbReference type="InterPro" id="IPR008042">
    <property type="entry name" value="Retrotrans_Pao"/>
</dbReference>
<dbReference type="PROSITE" id="PS50994">
    <property type="entry name" value="INTEGRASE"/>
    <property type="match status" value="1"/>
</dbReference>
<dbReference type="InterPro" id="IPR043502">
    <property type="entry name" value="DNA/RNA_pol_sf"/>
</dbReference>
<dbReference type="InterPro" id="IPR040676">
    <property type="entry name" value="DUF5641"/>
</dbReference>
<dbReference type="GO" id="GO:0015074">
    <property type="term" value="P:DNA integration"/>
    <property type="evidence" value="ECO:0007669"/>
    <property type="project" value="InterPro"/>
</dbReference>
<dbReference type="SUPFAM" id="SSF53098">
    <property type="entry name" value="Ribonuclease H-like"/>
    <property type="match status" value="1"/>
</dbReference>
<feature type="region of interest" description="Disordered" evidence="1">
    <location>
        <begin position="1732"/>
        <end position="1751"/>
    </location>
</feature>
<organism evidence="5">
    <name type="scientific">Caenorhabditis remanei</name>
    <name type="common">Caenorhabditis vulgaris</name>
    <dbReference type="NCBI Taxonomy" id="31234"/>
    <lineage>
        <taxon>Eukaryota</taxon>
        <taxon>Metazoa</taxon>
        <taxon>Ecdysozoa</taxon>
        <taxon>Nematoda</taxon>
        <taxon>Chromadorea</taxon>
        <taxon>Rhabditida</taxon>
        <taxon>Rhabditina</taxon>
        <taxon>Rhabditomorpha</taxon>
        <taxon>Rhabditoidea</taxon>
        <taxon>Rhabditidae</taxon>
        <taxon>Peloderinae</taxon>
        <taxon>Caenorhabditis</taxon>
    </lineage>
</organism>
<feature type="compositionally biased region" description="Polar residues" evidence="1">
    <location>
        <begin position="447"/>
        <end position="460"/>
    </location>
</feature>
<dbReference type="Pfam" id="PF05585">
    <property type="entry name" value="DUF1758"/>
    <property type="match status" value="1"/>
</dbReference>
<dbReference type="OrthoDB" id="5920525at2759"/>
<sequence>MSGRIRTEIGLAKKRLKDALDADLVTVDSLKNASLDIVYDEIIESVDLAATLRTEKERILQLHQRWVTLSKDDPAEQQQMDSYKSRLGDYMESIQPVAEQLTLLEQRYTALCTLHRSRSSSPEEYPVFDLSTPPAPTTPLPESTAMGKPLAMGQAVESSTVNAMGKNMAMGHNMENTTAMGTDIPPTTITLPPIPTSPTILPPTIHTTLPPQYPHPAINPSLLHPIQPTTEYRIINASHGINVTLSSIKLPTFNGNHLEYASFMDLFFTLIGQKNIDDVVKMQYLMLSLEGDAKALVQYLPITSENFSHALSILRDNYGDTYRTRHHLLRQLHDLPSVAFSKSTKDVKAFWTKATITLNQLKNIYPDCDNTTTADILIQKLPRFYISKLFGSGMYQEFIASQLLLQLHRLIQADQLVSTIYNHPVREEKVTTMAAHTKHQHPRQREQQAVQESRRTSAAPSSPCVFCASQEHYHRHHDCPTYRTANERHQRARELRLCFKCLRQHDDYRSCPRTPKCRICEGTHQTSFCKHHTTPLNTEGPRHSSQFSQRQSPAQQTTTSSRPPQRPSQGQYSNNRGNVQSNNFQMQPFAPRQQQQPFRPHYQPGGQNRFNPQQQQQRNTTNVAFTQEHEFDNSETSFTATVTEHCVLPVDQSSAICFSNDKDNDLPLVHQTSKKPVAMMATQILVDDKDGNPVQATVLFDNGSDRSFISSMFVEKLDLPWDSEQSLCLQTFGDSSCKAIETRNFSVNFTLNDEKRSIKLTEIPFITAKLNCVQLTESHLPHLMGSENLVLPRIQSQPDILIGLDSMYRILGSTTSKVLPNGMTMHQTDCGVIITGQELFTTEVDVPDIEPFRSSTFFSTNNNAPLGILQTSPDDVNRSIHNLLEFFWTVDNTGTMDSTITNDEEQAHQFYLHTTFRQSDGRYVVRWPYKESPAVLPDNRFLAYFRLQSTIKRLEKDDNLLQQYNDIILDQLKRKFIEFVDDESKADGDVVQYLSHHPVIKVSSKSTKCRIVFDASARINKQSKCLNDVLHTGMSLLPQIPGVLLRIRCFPILISGDIEKAFLQLGLDIRDRDACRFLWKFPGEKKISCLRFMVVPFGVKTSPYLLNETIKHHLQLVDNELCRSILRNVYVDNIFMGVSSTTEGKAVYHDSKELFHDAQMRLTQFFSNSKELNTYMAEQEDSPAEGAEQKILGVQWNTCTDQFGLKLPPPIQNQLTKRRILQTIATAYDPLGILAPVILLGKLFFQKLWMRTRDWDSPLSEEEIVEWTSIENKWKGPQINFGRQYFTTPISPADKLELHVFSDASDGAYGAVAYLRRLSDTCNESTILSSKSRLSPVKKTYSIPQKELLGIEKAAQLATFIMKEMEFSFTNCYVWSDSLCSVDQLATNKASTTFSRNRLRKIKELLPSGIFSHVPGKNNPADLVSRGCSLQELHSNELWWKGPPFLQSQDPLPIRESSLQNAICNLTIAMPEVLEPIICKDNGIWYFEGRQPSHNVPYLPHGPTAKLLILEIHQKHHHSSTLYTLSKVREEAWIAQGNSFVKRTLKGCLHCKRNTARPYYQPDFPPLPDMRITWSKPFTYVGMDYCGPVKATNNGETRQFWFLLFTCLTSRFTSVELVSSMDTRTLLNAVRRIAAQHGSPQLIYTDNAAQIKLLEKVVSEARNQQRCLSLASNDLPIFKFIPALSPWSGGIYERVVGIFKKCLVQAGTTRSLLTEDDLRTLMKEAESIINDRPLTTTSPDMTDLHPLRPSDFVTPNKQRRSLLNIEETLDTLPLPVSQASLLDDWMRLSSLSQHFISRWNTEYLQMLQGRYQTEHHQSHLNKHSMPRVGDIVLIDETGPFGKTKGNWPLAKIVKVDSRSALLRNSRTNEIVERPFKKIIPLELSAPVPMESKSSNSSSTTHSDQPPNPNDPIASRTRSRTPGLTALAITMVALLSLTSVQAVETTSNASSPVMNPPSSTVPGLNIEDAYAISTSLLQEIATRLGYTVLLFGLVAILYCVSILIQVSTLLSSLFSILLKVFRSTLWWIRRIVCLPFSRTPPLVPS</sequence>
<dbReference type="GO" id="GO:0042575">
    <property type="term" value="C:DNA polymerase complex"/>
    <property type="evidence" value="ECO:0007669"/>
    <property type="project" value="UniProtKB-ARBA"/>
</dbReference>
<gene>
    <name evidence="4" type="ORF">CRE_09915</name>
</gene>
<protein>
    <recommendedName>
        <fullName evidence="3">Integrase catalytic domain-containing protein</fullName>
    </recommendedName>
</protein>
<feature type="domain" description="Integrase catalytic" evidence="3">
    <location>
        <begin position="1573"/>
        <end position="1757"/>
    </location>
</feature>
<evidence type="ECO:0000259" key="3">
    <source>
        <dbReference type="PROSITE" id="PS50994"/>
    </source>
</evidence>
<dbReference type="InterPro" id="IPR008737">
    <property type="entry name" value="DUF1758"/>
</dbReference>
<dbReference type="PANTHER" id="PTHR47331">
    <property type="entry name" value="PHD-TYPE DOMAIN-CONTAINING PROTEIN"/>
    <property type="match status" value="1"/>
</dbReference>
<name>E3NQT3_CAERE</name>